<feature type="transmembrane region" description="Helical" evidence="9">
    <location>
        <begin position="865"/>
        <end position="886"/>
    </location>
</feature>
<evidence type="ECO:0000313" key="10">
    <source>
        <dbReference type="EMBL" id="WXB89414.1"/>
    </source>
</evidence>
<protein>
    <submittedName>
        <fullName evidence="10">Type VII secretion protein EsaA</fullName>
    </submittedName>
</protein>
<evidence type="ECO:0000256" key="6">
    <source>
        <dbReference type="ARBA" id="ARBA00023136"/>
    </source>
</evidence>
<reference evidence="10 11" key="1">
    <citation type="submission" date="2024-02" db="EMBL/GenBank/DDBJ databases">
        <title>Seven novel Bacillus-like species.</title>
        <authorList>
            <person name="Liu G."/>
        </authorList>
    </citation>
    <scope>NUCLEOTIDE SEQUENCE [LARGE SCALE GENOMIC DNA]</scope>
    <source>
        <strain evidence="10 11">FJAT-53654</strain>
    </source>
</reference>
<keyword evidence="3" id="KW-1003">Cell membrane</keyword>
<feature type="compositionally biased region" description="Basic and acidic residues" evidence="8">
    <location>
        <begin position="382"/>
        <end position="391"/>
    </location>
</feature>
<accession>A0ABZ2MVY3</accession>
<feature type="transmembrane region" description="Helical" evidence="9">
    <location>
        <begin position="998"/>
        <end position="1020"/>
    </location>
</feature>
<keyword evidence="5 9" id="KW-1133">Transmembrane helix</keyword>
<sequence>MTEKASIFKLILVIILIVITPLLFFRTIGDNPLKVVKTENATKSIAIINEDIGTQEADEKIQFGQDVASILAESSNFEWTVVGRSAGESGLRNLKYDAIVYMPSDFSENIMTYDEANPVKTNFQYKVQSQLNAVNKEKVLVELEKATKRVNQKISSLYWNYVSADMEHIRQEFDEILQKEVAFQETMTAFYKPSSKNLAGQIDEQKAMLTSLQSSIQQIGERTPEQQATMEGYEQNLATFVEYVEQYKEYQAKQQILLAEIQANSIQSVNQATVDQQPLFIKSTSLFEDEGNTFIESMSKLDSRMENTQQVFGKLEEQRYSQVGRQISEFYKLQEKILEFYQQLKDSTLLNDVEGQLATLSDQLSVGEEPTEPEEPAEDEKDSPGKSDGKDQQLVTLNTEENGNGSGNHDENHGEDTTDQEEPEMPLEPEKPEQPNGPKVPVVDFESEMAELTSISEELTKIKTELTNLVDPKPEEMETSLSGLGVINDRILALKTALDTKETDKNPLEDDLKALQDSFNELLGVKNTLDKTIANKNSQIQQLEDDNKQLIEDNLQLETDIDNLEEIKSQLESELTLYKDYESNIKEEIEKKEQSILASKALSETRKEHVNEIFSKDIKSKDLLQMMFYFSYLDRYEATLNSMLAENTAIVAVLGNEELQQEANKIAAITSEEQSSWDQLGKDMPTNQDALNTLEDGFTVFMAEYRQTVDEQQAKLVESLDGILQEATTVLDQIKQPDQMLTVVEPTTTVEGQEMVSGTERISEQMESIHTWMDSVGESQSSIIEYTGELQVLVSDVQVDADKLNDKWASNVSSTELIRDDVFSVLGNTFVDGQSNGYVYDFLTNPLKISGDIPEETESTTVKNIPPVVVLFIVLVCSLLIGYTSYYFQQPPLWLQGILFVLLTLIVGFVISLFGLDIYPLREESAVEWTVFTILLLAAGSALVRVAFTVHHLVGLFVTVGLVIFYVTPLLALTTPNFSFSDPMSNVYMSIQYGTDSLFTQAVMILALILAGLGMLQYFIGKARMSPDEKGSETHAM</sequence>
<comment type="similarity">
    <text evidence="2">Belongs to the EsaA family.</text>
</comment>
<dbReference type="PANTHER" id="PTHR30294">
    <property type="entry name" value="MEMBRANE COMPONENT OF ABC TRANSPORTER YHHJ-RELATED"/>
    <property type="match status" value="1"/>
</dbReference>
<dbReference type="Gene3D" id="3.40.1710.10">
    <property type="entry name" value="abc type-2 transporter like domain"/>
    <property type="match status" value="1"/>
</dbReference>
<feature type="compositionally biased region" description="Acidic residues" evidence="8">
    <location>
        <begin position="417"/>
        <end position="427"/>
    </location>
</feature>
<organism evidence="10 11">
    <name type="scientific">Metabacillus rhizosphaerae</name>
    <dbReference type="NCBI Taxonomy" id="3117747"/>
    <lineage>
        <taxon>Bacteria</taxon>
        <taxon>Bacillati</taxon>
        <taxon>Bacillota</taxon>
        <taxon>Bacilli</taxon>
        <taxon>Bacillales</taxon>
        <taxon>Bacillaceae</taxon>
        <taxon>Metabacillus</taxon>
    </lineage>
</organism>
<dbReference type="PANTHER" id="PTHR30294:SF29">
    <property type="entry name" value="MULTIDRUG ABC TRANSPORTER PERMEASE YBHS-RELATED"/>
    <property type="match status" value="1"/>
</dbReference>
<dbReference type="RefSeq" id="WP_338787954.1">
    <property type="nucleotide sequence ID" value="NZ_CP147403.1"/>
</dbReference>
<comment type="subcellular location">
    <subcellularLocation>
        <location evidence="1">Cell membrane</location>
        <topology evidence="1">Multi-pass membrane protein</topology>
    </subcellularLocation>
</comment>
<proteinExistence type="inferred from homology"/>
<evidence type="ECO:0000256" key="5">
    <source>
        <dbReference type="ARBA" id="ARBA00022989"/>
    </source>
</evidence>
<feature type="region of interest" description="Disordered" evidence="8">
    <location>
        <begin position="360"/>
        <end position="440"/>
    </location>
</feature>
<feature type="transmembrane region" description="Helical" evidence="9">
    <location>
        <begin position="7"/>
        <end position="25"/>
    </location>
</feature>
<feature type="transmembrane region" description="Helical" evidence="9">
    <location>
        <begin position="953"/>
        <end position="978"/>
    </location>
</feature>
<feature type="transmembrane region" description="Helical" evidence="9">
    <location>
        <begin position="926"/>
        <end position="946"/>
    </location>
</feature>
<dbReference type="NCBIfam" id="TIGR03929">
    <property type="entry name" value="T7_esaA_Nterm"/>
    <property type="match status" value="1"/>
</dbReference>
<dbReference type="Proteomes" id="UP001368328">
    <property type="component" value="Chromosome"/>
</dbReference>
<evidence type="ECO:0000256" key="1">
    <source>
        <dbReference type="ARBA" id="ARBA00004651"/>
    </source>
</evidence>
<feature type="coiled-coil region" evidence="7">
    <location>
        <begin position="526"/>
        <end position="584"/>
    </location>
</feature>
<evidence type="ECO:0000256" key="2">
    <source>
        <dbReference type="ARBA" id="ARBA00008338"/>
    </source>
</evidence>
<keyword evidence="7" id="KW-0175">Coiled coil</keyword>
<evidence type="ECO:0000256" key="9">
    <source>
        <dbReference type="SAM" id="Phobius"/>
    </source>
</evidence>
<dbReference type="InterPro" id="IPR023838">
    <property type="entry name" value="T7SS_EsaA"/>
</dbReference>
<evidence type="ECO:0000256" key="4">
    <source>
        <dbReference type="ARBA" id="ARBA00022692"/>
    </source>
</evidence>
<feature type="compositionally biased region" description="Acidic residues" evidence="8">
    <location>
        <begin position="369"/>
        <end position="381"/>
    </location>
</feature>
<name>A0ABZ2MVY3_9BACI</name>
<keyword evidence="6 9" id="KW-0472">Membrane</keyword>
<gene>
    <name evidence="10" type="primary">esaA</name>
    <name evidence="10" type="ORF">WCV66_04030</name>
</gene>
<evidence type="ECO:0000256" key="8">
    <source>
        <dbReference type="SAM" id="MobiDB-lite"/>
    </source>
</evidence>
<feature type="compositionally biased region" description="Polar residues" evidence="8">
    <location>
        <begin position="393"/>
        <end position="403"/>
    </location>
</feature>
<evidence type="ECO:0000256" key="3">
    <source>
        <dbReference type="ARBA" id="ARBA00022475"/>
    </source>
</evidence>
<dbReference type="EMBL" id="CP147403">
    <property type="protein sequence ID" value="WXB89414.1"/>
    <property type="molecule type" value="Genomic_DNA"/>
</dbReference>
<feature type="transmembrane region" description="Helical" evidence="9">
    <location>
        <begin position="893"/>
        <end position="914"/>
    </location>
</feature>
<evidence type="ECO:0000256" key="7">
    <source>
        <dbReference type="SAM" id="Coils"/>
    </source>
</evidence>
<keyword evidence="11" id="KW-1185">Reference proteome</keyword>
<keyword evidence="4 9" id="KW-0812">Transmembrane</keyword>
<evidence type="ECO:0000313" key="11">
    <source>
        <dbReference type="Proteomes" id="UP001368328"/>
    </source>
</evidence>
<dbReference type="InterPro" id="IPR051449">
    <property type="entry name" value="ABC-2_transporter_component"/>
</dbReference>